<sequence length="221" mass="23435">MKRFAPVIALVIAAVVLGAVNATVFAYRWIQGTVTVAGPTAARGAACVGFYSSATQSGISPTYLPSAGKNYNAKTYGTNAISVSPGQAVCQWTVGTTTYSLYESITVNVPITVGSWYIKDFYGFGYNGTATDPTVYVYIKVEQQITDSNIVVANLILYNASKGDKVTVIDLKTTGLATQTPITLRPGNGLQLDLQINATGTTSVTFKVGFYATYSSTETPR</sequence>
<organism evidence="1">
    <name type="scientific">Ignisphaera aggregans</name>
    <dbReference type="NCBI Taxonomy" id="334771"/>
    <lineage>
        <taxon>Archaea</taxon>
        <taxon>Thermoproteota</taxon>
        <taxon>Thermoprotei</taxon>
        <taxon>Desulfurococcales</taxon>
        <taxon>Desulfurococcaceae</taxon>
        <taxon>Ignisphaera</taxon>
    </lineage>
</organism>
<dbReference type="AlphaFoldDB" id="A0A7J2U6R9"/>
<evidence type="ECO:0000313" key="1">
    <source>
        <dbReference type="EMBL" id="HEM68055.1"/>
    </source>
</evidence>
<reference evidence="1" key="1">
    <citation type="journal article" date="2020" name="mSystems">
        <title>Genome- and Community-Level Interaction Insights into Carbon Utilization and Element Cycling Functions of Hydrothermarchaeota in Hydrothermal Sediment.</title>
        <authorList>
            <person name="Zhou Z."/>
            <person name="Liu Y."/>
            <person name="Xu W."/>
            <person name="Pan J."/>
            <person name="Luo Z.H."/>
            <person name="Li M."/>
        </authorList>
    </citation>
    <scope>NUCLEOTIDE SEQUENCE [LARGE SCALE GENOMIC DNA]</scope>
    <source>
        <strain evidence="1">SpSt-125</strain>
    </source>
</reference>
<gene>
    <name evidence="1" type="ORF">ENO26_10950</name>
</gene>
<accession>A0A7J2U6R9</accession>
<proteinExistence type="predicted"/>
<protein>
    <submittedName>
        <fullName evidence="1">Uncharacterized protein</fullName>
    </submittedName>
</protein>
<comment type="caution">
    <text evidence="1">The sequence shown here is derived from an EMBL/GenBank/DDBJ whole genome shotgun (WGS) entry which is preliminary data.</text>
</comment>
<name>A0A7J2U6R9_9CREN</name>
<dbReference type="EMBL" id="DSEU01000076">
    <property type="protein sequence ID" value="HEM68055.1"/>
    <property type="molecule type" value="Genomic_DNA"/>
</dbReference>